<comment type="caution">
    <text evidence="1">The sequence shown here is derived from an EMBL/GenBank/DDBJ whole genome shotgun (WGS) entry which is preliminary data.</text>
</comment>
<keyword evidence="2" id="KW-1185">Reference proteome</keyword>
<protein>
    <recommendedName>
        <fullName evidence="3">Cro/Cl family transcriptional regulator</fullName>
    </recommendedName>
</protein>
<dbReference type="GO" id="GO:0003677">
    <property type="term" value="F:DNA binding"/>
    <property type="evidence" value="ECO:0007669"/>
    <property type="project" value="InterPro"/>
</dbReference>
<dbReference type="Pfam" id="PF15943">
    <property type="entry name" value="YdaS_toxin"/>
    <property type="match status" value="1"/>
</dbReference>
<evidence type="ECO:0000313" key="1">
    <source>
        <dbReference type="EMBL" id="OZI17949.1"/>
    </source>
</evidence>
<accession>A0A261QYV0</accession>
<organism evidence="1 2">
    <name type="scientific">Bordetella genomosp. 7</name>
    <dbReference type="NCBI Taxonomy" id="1416805"/>
    <lineage>
        <taxon>Bacteria</taxon>
        <taxon>Pseudomonadati</taxon>
        <taxon>Pseudomonadota</taxon>
        <taxon>Betaproteobacteria</taxon>
        <taxon>Burkholderiales</taxon>
        <taxon>Alcaligenaceae</taxon>
        <taxon>Bordetella</taxon>
    </lineage>
</organism>
<dbReference type="Proteomes" id="UP000216947">
    <property type="component" value="Unassembled WGS sequence"/>
</dbReference>
<sequence>MKLSDYLTQERGRLSALARAIGAPISNMSDWASGRRPVPLERCADIERATNGAVTRRDLCPDDWERIWPELAGEKQANAHPGPV</sequence>
<dbReference type="AlphaFoldDB" id="A0A261QYV0"/>
<proteinExistence type="predicted"/>
<gene>
    <name evidence="1" type="ORF">CAL19_12785</name>
</gene>
<dbReference type="SUPFAM" id="SSF47413">
    <property type="entry name" value="lambda repressor-like DNA-binding domains"/>
    <property type="match status" value="1"/>
</dbReference>
<dbReference type="InterPro" id="IPR031856">
    <property type="entry name" value="YdaS_toxin-like"/>
</dbReference>
<reference evidence="2" key="1">
    <citation type="submission" date="2017-05" db="EMBL/GenBank/DDBJ databases">
        <title>Complete and WGS of Bordetella genogroups.</title>
        <authorList>
            <person name="Spilker T."/>
            <person name="Lipuma J."/>
        </authorList>
    </citation>
    <scope>NUCLEOTIDE SEQUENCE [LARGE SCALE GENOMIC DNA]</scope>
    <source>
        <strain evidence="2">AU18089</strain>
    </source>
</reference>
<evidence type="ECO:0008006" key="3">
    <source>
        <dbReference type="Google" id="ProtNLM"/>
    </source>
</evidence>
<dbReference type="EMBL" id="NEVK01000006">
    <property type="protein sequence ID" value="OZI17949.1"/>
    <property type="molecule type" value="Genomic_DNA"/>
</dbReference>
<dbReference type="RefSeq" id="WP_094796971.1">
    <property type="nucleotide sequence ID" value="NZ_NEVK01000006.1"/>
</dbReference>
<dbReference type="InterPro" id="IPR010982">
    <property type="entry name" value="Lambda_DNA-bd_dom_sf"/>
</dbReference>
<dbReference type="Gene3D" id="1.10.260.40">
    <property type="entry name" value="lambda repressor-like DNA-binding domains"/>
    <property type="match status" value="1"/>
</dbReference>
<evidence type="ECO:0000313" key="2">
    <source>
        <dbReference type="Proteomes" id="UP000216947"/>
    </source>
</evidence>
<name>A0A261QYV0_9BORD</name>